<evidence type="ECO:0000256" key="6">
    <source>
        <dbReference type="ARBA" id="ARBA00022692"/>
    </source>
</evidence>
<dbReference type="Proteomes" id="UP000076023">
    <property type="component" value="Unassembled WGS sequence"/>
</dbReference>
<evidence type="ECO:0000259" key="10">
    <source>
        <dbReference type="PROSITE" id="PS50109"/>
    </source>
</evidence>
<dbReference type="STRING" id="690879.TSACC_22877"/>
<proteinExistence type="predicted"/>
<comment type="subcellular location">
    <subcellularLocation>
        <location evidence="2">Cell membrane</location>
        <topology evidence="2">Multi-pass membrane protein</topology>
    </subcellularLocation>
</comment>
<dbReference type="EMBL" id="BDCO01000002">
    <property type="protein sequence ID" value="GAT34452.1"/>
    <property type="molecule type" value="Genomic_DNA"/>
</dbReference>
<dbReference type="GO" id="GO:0005886">
    <property type="term" value="C:plasma membrane"/>
    <property type="evidence" value="ECO:0007669"/>
    <property type="project" value="UniProtKB-SubCell"/>
</dbReference>
<dbReference type="Pfam" id="PF02743">
    <property type="entry name" value="dCache_1"/>
    <property type="match status" value="1"/>
</dbReference>
<organism evidence="11 12">
    <name type="scientific">Terrimicrobium sacchariphilum</name>
    <dbReference type="NCBI Taxonomy" id="690879"/>
    <lineage>
        <taxon>Bacteria</taxon>
        <taxon>Pseudomonadati</taxon>
        <taxon>Verrucomicrobiota</taxon>
        <taxon>Terrimicrobiia</taxon>
        <taxon>Terrimicrobiales</taxon>
        <taxon>Terrimicrobiaceae</taxon>
        <taxon>Terrimicrobium</taxon>
    </lineage>
</organism>
<dbReference type="GO" id="GO:0000155">
    <property type="term" value="F:phosphorelay sensor kinase activity"/>
    <property type="evidence" value="ECO:0007669"/>
    <property type="project" value="InterPro"/>
</dbReference>
<dbReference type="Gene3D" id="3.30.565.10">
    <property type="entry name" value="Histidine kinase-like ATPase, C-terminal domain"/>
    <property type="match status" value="1"/>
</dbReference>
<keyword evidence="5" id="KW-0597">Phosphoprotein</keyword>
<keyword evidence="4" id="KW-1003">Cell membrane</keyword>
<dbReference type="PANTHER" id="PTHR43547">
    <property type="entry name" value="TWO-COMPONENT HISTIDINE KINASE"/>
    <property type="match status" value="1"/>
</dbReference>
<dbReference type="AlphaFoldDB" id="A0A146GB65"/>
<sequence>MNLLRKLSSISRSRLLFFLGAMLFLGFLLTSTISYLVSRQSIRSAILQNELPLSSNNIYSEIQHDLFRPILISSLMANDTFVKTWLMQGEKDESAITDYLSHIKKRYGTITAFLVSENTRKYYNATEVLKVVREDNPADEWFFRVRKMTSDYEINVDPDMSNSNAMTIFINYRILGNNGEFLAATGVGLSVSAVKSLMQKYRERYHRDVYFYDLKGNLVLRSPAAPGTASEIPAHAGEKAMQTILEQVGRGDTTAEISVVASNGSLASYRYIPELNWVLVVEQASDGTGAILYKTFGLNFIVCLLVAALLLGIFHQTIIRYQRNLEAKNLQLERAKSARDRLFSIIGHDLRGPVGNLKSSLELLGNDSLDMETFKEIRDDLHRGVDHVLIALSNLMEWGSLQTNPLEAKPESVNLHTAAHDEIQLLALLAKEKHIRIENAIPAEASLWADPRQIKSVMRNLLSNAIKFTRTDGHISLSAKRTASQWTLAVTDDGVGMDSARSHALFHTDADSTLGTRGERGLGLGLQLCMDFVQANGGTISVESMPGKGTTFLVTLPAALGS</sequence>
<dbReference type="PROSITE" id="PS50109">
    <property type="entry name" value="HIS_KIN"/>
    <property type="match status" value="1"/>
</dbReference>
<dbReference type="InterPro" id="IPR003661">
    <property type="entry name" value="HisK_dim/P_dom"/>
</dbReference>
<comment type="caution">
    <text evidence="11">The sequence shown here is derived from an EMBL/GenBank/DDBJ whole genome shotgun (WGS) entry which is preliminary data.</text>
</comment>
<dbReference type="InterPro" id="IPR033479">
    <property type="entry name" value="dCache_1"/>
</dbReference>
<keyword evidence="11" id="KW-0418">Kinase</keyword>
<dbReference type="SUPFAM" id="SSF55874">
    <property type="entry name" value="ATPase domain of HSP90 chaperone/DNA topoisomerase II/histidine kinase"/>
    <property type="match status" value="1"/>
</dbReference>
<dbReference type="PRINTS" id="PR00344">
    <property type="entry name" value="BCTRLSENSOR"/>
</dbReference>
<dbReference type="InterPro" id="IPR036890">
    <property type="entry name" value="HATPase_C_sf"/>
</dbReference>
<evidence type="ECO:0000256" key="3">
    <source>
        <dbReference type="ARBA" id="ARBA00012438"/>
    </source>
</evidence>
<evidence type="ECO:0000313" key="12">
    <source>
        <dbReference type="Proteomes" id="UP000076023"/>
    </source>
</evidence>
<gene>
    <name evidence="11" type="ORF">TSACC_22877</name>
</gene>
<feature type="transmembrane region" description="Helical" evidence="9">
    <location>
        <begin position="291"/>
        <end position="314"/>
    </location>
</feature>
<dbReference type="Gene3D" id="1.10.287.130">
    <property type="match status" value="1"/>
</dbReference>
<protein>
    <recommendedName>
        <fullName evidence="3">histidine kinase</fullName>
        <ecNumber evidence="3">2.7.13.3</ecNumber>
    </recommendedName>
</protein>
<evidence type="ECO:0000256" key="7">
    <source>
        <dbReference type="ARBA" id="ARBA00022989"/>
    </source>
</evidence>
<dbReference type="InterPro" id="IPR004358">
    <property type="entry name" value="Sig_transdc_His_kin-like_C"/>
</dbReference>
<evidence type="ECO:0000256" key="9">
    <source>
        <dbReference type="SAM" id="Phobius"/>
    </source>
</evidence>
<reference evidence="12" key="1">
    <citation type="journal article" date="2017" name="Genome Announc.">
        <title>Draft Genome Sequence of Terrimicrobium sacchariphilum NM-5T, a Facultative Anaerobic Soil Bacterium of the Class Spartobacteria.</title>
        <authorList>
            <person name="Qiu Y.L."/>
            <person name="Tourlousse D.M."/>
            <person name="Matsuura N."/>
            <person name="Ohashi A."/>
            <person name="Sekiguchi Y."/>
        </authorList>
    </citation>
    <scope>NUCLEOTIDE SEQUENCE [LARGE SCALE GENOMIC DNA]</scope>
    <source>
        <strain evidence="12">NM-5</strain>
    </source>
</reference>
<dbReference type="Pfam" id="PF02518">
    <property type="entry name" value="HATPase_c"/>
    <property type="match status" value="1"/>
</dbReference>
<name>A0A146GB65_TERSA</name>
<dbReference type="InterPro" id="IPR003594">
    <property type="entry name" value="HATPase_dom"/>
</dbReference>
<keyword evidence="7 9" id="KW-1133">Transmembrane helix</keyword>
<accession>A0A146GB65</accession>
<dbReference type="SUPFAM" id="SSF47384">
    <property type="entry name" value="Homodimeric domain of signal transducing histidine kinase"/>
    <property type="match status" value="1"/>
</dbReference>
<feature type="domain" description="Histidine kinase" evidence="10">
    <location>
        <begin position="345"/>
        <end position="560"/>
    </location>
</feature>
<evidence type="ECO:0000256" key="8">
    <source>
        <dbReference type="ARBA" id="ARBA00023136"/>
    </source>
</evidence>
<evidence type="ECO:0000256" key="1">
    <source>
        <dbReference type="ARBA" id="ARBA00000085"/>
    </source>
</evidence>
<dbReference type="InParanoid" id="A0A146GB65"/>
<dbReference type="InterPro" id="IPR005467">
    <property type="entry name" value="His_kinase_dom"/>
</dbReference>
<keyword evidence="11" id="KW-0808">Transferase</keyword>
<dbReference type="PANTHER" id="PTHR43547:SF2">
    <property type="entry name" value="HYBRID SIGNAL TRANSDUCTION HISTIDINE KINASE C"/>
    <property type="match status" value="1"/>
</dbReference>
<dbReference type="OrthoDB" id="9759607at2"/>
<dbReference type="SMART" id="SM00388">
    <property type="entry name" value="HisKA"/>
    <property type="match status" value="1"/>
</dbReference>
<keyword evidence="6 9" id="KW-0812">Transmembrane</keyword>
<dbReference type="SMART" id="SM00387">
    <property type="entry name" value="HATPase_c"/>
    <property type="match status" value="1"/>
</dbReference>
<dbReference type="EC" id="2.7.13.3" evidence="3"/>
<comment type="catalytic activity">
    <reaction evidence="1">
        <text>ATP + protein L-histidine = ADP + protein N-phospho-L-histidine.</text>
        <dbReference type="EC" id="2.7.13.3"/>
    </reaction>
</comment>
<evidence type="ECO:0000256" key="4">
    <source>
        <dbReference type="ARBA" id="ARBA00022475"/>
    </source>
</evidence>
<keyword evidence="8 9" id="KW-0472">Membrane</keyword>
<evidence type="ECO:0000313" key="11">
    <source>
        <dbReference type="EMBL" id="GAT34452.1"/>
    </source>
</evidence>
<keyword evidence="12" id="KW-1185">Reference proteome</keyword>
<evidence type="ECO:0000256" key="2">
    <source>
        <dbReference type="ARBA" id="ARBA00004651"/>
    </source>
</evidence>
<dbReference type="CDD" id="cd00082">
    <property type="entry name" value="HisKA"/>
    <property type="match status" value="1"/>
</dbReference>
<dbReference type="RefSeq" id="WP_075080080.1">
    <property type="nucleotide sequence ID" value="NZ_BDCO01000002.1"/>
</dbReference>
<dbReference type="InterPro" id="IPR036097">
    <property type="entry name" value="HisK_dim/P_sf"/>
</dbReference>
<evidence type="ECO:0000256" key="5">
    <source>
        <dbReference type="ARBA" id="ARBA00022553"/>
    </source>
</evidence>